<keyword evidence="3" id="KW-1185">Reference proteome</keyword>
<gene>
    <name evidence="2" type="ORF">Zmor_023068</name>
</gene>
<keyword evidence="1" id="KW-0732">Signal</keyword>
<reference evidence="2" key="1">
    <citation type="journal article" date="2023" name="G3 (Bethesda)">
        <title>Whole genome assemblies of Zophobas morio and Tenebrio molitor.</title>
        <authorList>
            <person name="Kaur S."/>
            <person name="Stinson S.A."/>
            <person name="diCenzo G.C."/>
        </authorList>
    </citation>
    <scope>NUCLEOTIDE SEQUENCE</scope>
    <source>
        <strain evidence="2">QUZm001</strain>
    </source>
</reference>
<evidence type="ECO:0000256" key="1">
    <source>
        <dbReference type="SAM" id="SignalP"/>
    </source>
</evidence>
<protein>
    <submittedName>
        <fullName evidence="2">Uncharacterized protein</fullName>
    </submittedName>
</protein>
<accession>A0AA38HYJ2</accession>
<evidence type="ECO:0000313" key="2">
    <source>
        <dbReference type="EMBL" id="KAJ3645407.1"/>
    </source>
</evidence>
<sequence length="501" mass="56744">MVFKRVVLLSLLSSSVCVIGWTDPEIRLVKQVCREPLVKKVPFTSLIREGKGGTTIATFKDRRFIINDSTMFDCDGKISISDGSCSGTLRKAEFSNNEFCYVVNKGTPINGEYCICNGRHVFRYIDGSPKCVGKCRVMYIAKNDYTERCGGNGYPVTYKYFTNHIEDDKRVHCSDSKPYVCTYTENQDTEVVYPGDQVTETTDSQHQTTEVVDSKHQDTEVVDSEHQATEAVDSEHQTTEVVVSEHQDTQVVYSEDHVTEIVVLQHQTTEVVDSEHHVTEIIVLQHQTTEVADSKHQVTEAVDLEHQTTKVVDSGHHVVYPVGSTVHFVCLIVLCADRNNGSDPNYWEIFAKNVTQQATNNLGSLDDSGTRITQQAHDSFRPVREMQSKLGLKNGNGGSKLAIFRDRRFVIDDGMFECYGNISIRDGSCSGSLRKFRFKDKKEYFCRLPIQVTVNNWYCISNSPVNLYFSEAYYQCISVDKGMVLWIMKKGYSVFCGRRRP</sequence>
<feature type="chain" id="PRO_5041436115" evidence="1">
    <location>
        <begin position="23"/>
        <end position="501"/>
    </location>
</feature>
<dbReference type="AlphaFoldDB" id="A0AA38HYJ2"/>
<comment type="caution">
    <text evidence="2">The sequence shown here is derived from an EMBL/GenBank/DDBJ whole genome shotgun (WGS) entry which is preliminary data.</text>
</comment>
<organism evidence="2 3">
    <name type="scientific">Zophobas morio</name>
    <dbReference type="NCBI Taxonomy" id="2755281"/>
    <lineage>
        <taxon>Eukaryota</taxon>
        <taxon>Metazoa</taxon>
        <taxon>Ecdysozoa</taxon>
        <taxon>Arthropoda</taxon>
        <taxon>Hexapoda</taxon>
        <taxon>Insecta</taxon>
        <taxon>Pterygota</taxon>
        <taxon>Neoptera</taxon>
        <taxon>Endopterygota</taxon>
        <taxon>Coleoptera</taxon>
        <taxon>Polyphaga</taxon>
        <taxon>Cucujiformia</taxon>
        <taxon>Tenebrionidae</taxon>
        <taxon>Zophobas</taxon>
    </lineage>
</organism>
<name>A0AA38HYJ2_9CUCU</name>
<proteinExistence type="predicted"/>
<dbReference type="EMBL" id="JALNTZ010000007">
    <property type="protein sequence ID" value="KAJ3645407.1"/>
    <property type="molecule type" value="Genomic_DNA"/>
</dbReference>
<dbReference type="Proteomes" id="UP001168821">
    <property type="component" value="Unassembled WGS sequence"/>
</dbReference>
<feature type="signal peptide" evidence="1">
    <location>
        <begin position="1"/>
        <end position="22"/>
    </location>
</feature>
<evidence type="ECO:0000313" key="3">
    <source>
        <dbReference type="Proteomes" id="UP001168821"/>
    </source>
</evidence>